<reference evidence="2 3" key="1">
    <citation type="submission" date="2016-04" db="EMBL/GenBank/DDBJ databases">
        <authorList>
            <person name="Evans L.H."/>
            <person name="Alamgir A."/>
            <person name="Owens N."/>
            <person name="Weber N.D."/>
            <person name="Virtaneva K."/>
            <person name="Barbian K."/>
            <person name="Babar A."/>
            <person name="Rosenke K."/>
        </authorList>
    </citation>
    <scope>NUCLEOTIDE SEQUENCE [LARGE SCALE GENOMIC DNA]</scope>
    <source>
        <strain evidence="3">S5(T) (JCM 30642 \VKM B-2941)</strain>
    </source>
</reference>
<organism evidence="2 3">
    <name type="scientific">Cuniculiplasma divulgatum</name>
    <dbReference type="NCBI Taxonomy" id="1673428"/>
    <lineage>
        <taxon>Archaea</taxon>
        <taxon>Methanobacteriati</taxon>
        <taxon>Thermoplasmatota</taxon>
        <taxon>Thermoplasmata</taxon>
        <taxon>Thermoplasmatales</taxon>
        <taxon>Cuniculiplasmataceae</taxon>
        <taxon>Cuniculiplasma</taxon>
    </lineage>
</organism>
<dbReference type="SUPFAM" id="SSF159888">
    <property type="entry name" value="YdhG-like"/>
    <property type="match status" value="1"/>
</dbReference>
<accession>A0A1N5S9L7</accession>
<evidence type="ECO:0000313" key="3">
    <source>
        <dbReference type="Proteomes" id="UP000195607"/>
    </source>
</evidence>
<dbReference type="Pfam" id="PF08818">
    <property type="entry name" value="DUF1801"/>
    <property type="match status" value="1"/>
</dbReference>
<evidence type="ECO:0000313" key="2">
    <source>
        <dbReference type="EMBL" id="SIM32689.1"/>
    </source>
</evidence>
<dbReference type="InterPro" id="IPR014922">
    <property type="entry name" value="YdhG-like"/>
</dbReference>
<gene>
    <name evidence="2" type="ORF">CSP5_0135</name>
</gene>
<sequence length="143" mass="16442">MDKGGINNPEENKSASMQIDKIIKEERTWKGEILIKIRKVINETDPRIYEEVKWKKPSNPAGIPVWSYNGIICFGNILKNSVRLTFPKGVKVVDQDGLFNSRMDSKTVRAVDYFENDTIDEKKLTSVILQIIDMNEKNALKKK</sequence>
<dbReference type="RefSeq" id="WP_021789387.1">
    <property type="nucleotide sequence ID" value="NZ_LT671858.1"/>
</dbReference>
<dbReference type="GeneID" id="41587443"/>
<name>A0A1N5S9L7_9ARCH</name>
<dbReference type="AlphaFoldDB" id="A0A1N5S9L7"/>
<evidence type="ECO:0000259" key="1">
    <source>
        <dbReference type="Pfam" id="PF08818"/>
    </source>
</evidence>
<proteinExistence type="predicted"/>
<dbReference type="EMBL" id="LT671858">
    <property type="protein sequence ID" value="SIM32689.1"/>
    <property type="molecule type" value="Genomic_DNA"/>
</dbReference>
<feature type="domain" description="YdhG-like" evidence="1">
    <location>
        <begin position="31"/>
        <end position="131"/>
    </location>
</feature>
<dbReference type="Proteomes" id="UP000195607">
    <property type="component" value="Chromosome I"/>
</dbReference>
<protein>
    <recommendedName>
        <fullName evidence="1">YdhG-like domain-containing protein</fullName>
    </recommendedName>
</protein>